<dbReference type="Pfam" id="PF00187">
    <property type="entry name" value="Chitin_bind_1"/>
    <property type="match status" value="1"/>
</dbReference>
<evidence type="ECO:0000256" key="4">
    <source>
        <dbReference type="ARBA" id="ARBA00022669"/>
    </source>
</evidence>
<dbReference type="InterPro" id="IPR017853">
    <property type="entry name" value="GH"/>
</dbReference>
<evidence type="ECO:0000256" key="7">
    <source>
        <dbReference type="ARBA" id="ARBA00023026"/>
    </source>
</evidence>
<dbReference type="Gene3D" id="3.30.60.10">
    <property type="entry name" value="Endochitinase-like"/>
    <property type="match status" value="1"/>
</dbReference>
<evidence type="ECO:0000256" key="13">
    <source>
        <dbReference type="SAM" id="SignalP"/>
    </source>
</evidence>
<dbReference type="SMART" id="SM00270">
    <property type="entry name" value="ChtBD1"/>
    <property type="match status" value="1"/>
</dbReference>
<dbReference type="InterPro" id="IPR029070">
    <property type="entry name" value="Chitinase_insertion_sf"/>
</dbReference>
<dbReference type="AlphaFoldDB" id="A0A1L9U8H2"/>
<dbReference type="GO" id="GO:0008843">
    <property type="term" value="F:endochitinase activity"/>
    <property type="evidence" value="ECO:0007669"/>
    <property type="project" value="UniProtKB-EC"/>
</dbReference>
<evidence type="ECO:0000256" key="1">
    <source>
        <dbReference type="ARBA" id="ARBA00000822"/>
    </source>
</evidence>
<dbReference type="SUPFAM" id="SSF51445">
    <property type="entry name" value="(Trans)glycosidases"/>
    <property type="match status" value="1"/>
</dbReference>
<dbReference type="Proteomes" id="UP000184499">
    <property type="component" value="Unassembled WGS sequence"/>
</dbReference>
<organism evidence="15 16">
    <name type="scientific">Aspergillus brasiliensis (strain CBS 101740 / IMI 381727 / IBT 21946)</name>
    <dbReference type="NCBI Taxonomy" id="767769"/>
    <lineage>
        <taxon>Eukaryota</taxon>
        <taxon>Fungi</taxon>
        <taxon>Dikarya</taxon>
        <taxon>Ascomycota</taxon>
        <taxon>Pezizomycotina</taxon>
        <taxon>Eurotiomycetes</taxon>
        <taxon>Eurotiomycetidae</taxon>
        <taxon>Eurotiales</taxon>
        <taxon>Aspergillaceae</taxon>
        <taxon>Aspergillus</taxon>
        <taxon>Aspergillus subgen. Circumdati</taxon>
    </lineage>
</organism>
<feature type="domain" description="GH18" evidence="14">
    <location>
        <begin position="78"/>
        <end position="435"/>
    </location>
</feature>
<evidence type="ECO:0000256" key="10">
    <source>
        <dbReference type="ARBA" id="ARBA00023295"/>
    </source>
</evidence>
<dbReference type="STRING" id="767769.A0A1L9U8H2"/>
<dbReference type="PANTHER" id="PTHR11177:SF397">
    <property type="entry name" value="CHITINASE"/>
    <property type="match status" value="1"/>
</dbReference>
<keyword evidence="10 12" id="KW-0326">Glycosidase</keyword>
<dbReference type="PROSITE" id="PS01095">
    <property type="entry name" value="GH18_1"/>
    <property type="match status" value="1"/>
</dbReference>
<dbReference type="Pfam" id="PF00704">
    <property type="entry name" value="Glyco_hydro_18"/>
    <property type="match status" value="1"/>
</dbReference>
<evidence type="ECO:0000256" key="12">
    <source>
        <dbReference type="RuleBase" id="RU000489"/>
    </source>
</evidence>
<dbReference type="SMART" id="SM00636">
    <property type="entry name" value="Glyco_18"/>
    <property type="match status" value="1"/>
</dbReference>
<dbReference type="CDD" id="cd00035">
    <property type="entry name" value="ChtBD1"/>
    <property type="match status" value="1"/>
</dbReference>
<gene>
    <name evidence="15" type="ORF">ASPBRDRAFT_33811</name>
</gene>
<feature type="signal peptide" evidence="13">
    <location>
        <begin position="1"/>
        <end position="20"/>
    </location>
</feature>
<dbReference type="GeneID" id="93575650"/>
<dbReference type="GO" id="GO:0006032">
    <property type="term" value="P:chitin catabolic process"/>
    <property type="evidence" value="ECO:0007669"/>
    <property type="project" value="UniProtKB-KW"/>
</dbReference>
<dbReference type="VEuPathDB" id="FungiDB:ASPBRDRAFT_33811"/>
<dbReference type="OrthoDB" id="73875at2759"/>
<dbReference type="GO" id="GO:0000272">
    <property type="term" value="P:polysaccharide catabolic process"/>
    <property type="evidence" value="ECO:0007669"/>
    <property type="project" value="UniProtKB-KW"/>
</dbReference>
<dbReference type="PANTHER" id="PTHR11177">
    <property type="entry name" value="CHITINASE"/>
    <property type="match status" value="1"/>
</dbReference>
<keyword evidence="5 12" id="KW-0378">Hydrolase</keyword>
<dbReference type="SUPFAM" id="SSF54556">
    <property type="entry name" value="Chitinase insertion domain"/>
    <property type="match status" value="1"/>
</dbReference>
<dbReference type="InterPro" id="IPR036861">
    <property type="entry name" value="Endochitinase-like_sf"/>
</dbReference>
<dbReference type="OMA" id="ANWINLM"/>
<accession>A0A1L9U8H2</accession>
<evidence type="ECO:0000256" key="5">
    <source>
        <dbReference type="ARBA" id="ARBA00022801"/>
    </source>
</evidence>
<name>A0A1L9U8H2_ASPBC</name>
<comment type="similarity">
    <text evidence="2">Belongs to the glycosyl hydrolase 18 family. Chitinase class V subfamily.</text>
</comment>
<dbReference type="GO" id="GO:0008061">
    <property type="term" value="F:chitin binding"/>
    <property type="evidence" value="ECO:0007669"/>
    <property type="project" value="UniProtKB-KW"/>
</dbReference>
<evidence type="ECO:0000256" key="6">
    <source>
        <dbReference type="ARBA" id="ARBA00023024"/>
    </source>
</evidence>
<dbReference type="EC" id="3.2.1.14" evidence="3"/>
<dbReference type="InterPro" id="IPR001223">
    <property type="entry name" value="Glyco_hydro18_cat"/>
</dbReference>
<keyword evidence="7" id="KW-0843">Virulence</keyword>
<evidence type="ECO:0000256" key="3">
    <source>
        <dbReference type="ARBA" id="ARBA00012729"/>
    </source>
</evidence>
<dbReference type="PROSITE" id="PS51910">
    <property type="entry name" value="GH18_2"/>
    <property type="match status" value="1"/>
</dbReference>
<evidence type="ECO:0000256" key="2">
    <source>
        <dbReference type="ARBA" id="ARBA00008682"/>
    </source>
</evidence>
<dbReference type="RefSeq" id="XP_067475218.1">
    <property type="nucleotide sequence ID" value="XM_067623162.1"/>
</dbReference>
<dbReference type="InterPro" id="IPR001579">
    <property type="entry name" value="Glyco_hydro_18_chit_AS"/>
</dbReference>
<evidence type="ECO:0000313" key="16">
    <source>
        <dbReference type="Proteomes" id="UP000184499"/>
    </source>
</evidence>
<dbReference type="InterPro" id="IPR050314">
    <property type="entry name" value="Glycosyl_Hydrlase_18"/>
</dbReference>
<dbReference type="Gene3D" id="3.10.50.10">
    <property type="match status" value="1"/>
</dbReference>
<proteinExistence type="inferred from homology"/>
<dbReference type="EMBL" id="KV878692">
    <property type="protein sequence ID" value="OJJ67969.1"/>
    <property type="molecule type" value="Genomic_DNA"/>
</dbReference>
<keyword evidence="16" id="KW-1185">Reference proteome</keyword>
<keyword evidence="13" id="KW-0732">Signal</keyword>
<evidence type="ECO:0000256" key="11">
    <source>
        <dbReference type="ARBA" id="ARBA00023326"/>
    </source>
</evidence>
<keyword evidence="11" id="KW-0624">Polysaccharide degradation</keyword>
<keyword evidence="6" id="KW-0146">Chitin degradation</keyword>
<keyword evidence="8" id="KW-1015">Disulfide bond</keyword>
<protein>
    <recommendedName>
        <fullName evidence="3">chitinase</fullName>
        <ecNumber evidence="3">3.2.1.14</ecNumber>
    </recommendedName>
</protein>
<dbReference type="InterPro" id="IPR001002">
    <property type="entry name" value="Chitin-bd_1"/>
</dbReference>
<keyword evidence="4" id="KW-0147">Chitin-binding</keyword>
<comment type="catalytic activity">
    <reaction evidence="1">
        <text>Random endo-hydrolysis of N-acetyl-beta-D-glucosaminide (1-&gt;4)-beta-linkages in chitin and chitodextrins.</text>
        <dbReference type="EC" id="3.2.1.14"/>
    </reaction>
</comment>
<evidence type="ECO:0000259" key="14">
    <source>
        <dbReference type="PROSITE" id="PS51910"/>
    </source>
</evidence>
<dbReference type="SUPFAM" id="SSF57016">
    <property type="entry name" value="Plant lectins/antimicrobial peptides"/>
    <property type="match status" value="1"/>
</dbReference>
<dbReference type="InterPro" id="IPR011583">
    <property type="entry name" value="Chitinase_II/V-like_cat"/>
</dbReference>
<evidence type="ECO:0000256" key="8">
    <source>
        <dbReference type="ARBA" id="ARBA00023157"/>
    </source>
</evidence>
<sequence>MALAAAPVAIVVMGLLTVEQDVCPTAMRRQNVANTQVRCSEYGFCGTTKDFCSDGCQSNCVLNPKVPTSSSSNSSVLSKVIGYYEGWQATSTCHQTLPSDLPLAALTHINFAFAYLTTDTYEITTMDSDMSTSLFTKVTDLKDQSSGLKVFVSVGGWSFSDNDTSTQPLFGDIAASATNRKTFAQNALKFMTTYGFDGIDIDWEYPGASDRGGKERDTENYVKLMKELRSVFDASGRTLEISFTLPSSYWYMRWFDIPGLLKYANWINLMSYDLHGTWDASDAIGNIVQGHTNLTDIKTAVELLWRVDTDPSKVVMGFGFYGRSFTLSDKSCSSPGCPFSSGGTAGSCTDTSGYLAYYEITDVLEKNSDITPVHDESAAVLYFTWGDGQWISYDNKTTFKQKVDWANNIGLGGAMIWASDQDTYSWSAHEALLGKTLKSNSQVALQTDSSLLKELSLKAVNKGLNQRCYRDTSCVDLRNPQVTCESGYSLVGYDKSKCRKAAKYYGMPICCATASKPSSCTWRGSGGDCDGQCHAGEVTLFTSSTGGGDYDGFKSESGTKKCSRGKKAFCCTDNQFDDLTEDCYWTGCNGKCASGETSVATATNLYDKCTVFHHSMHYCCKTKPAPLTNCHWVGKGDCADNRCSSSEVTLATNGQGDSIWSCNWWRKKSLCCTPSTSAAAGCQDVDPCDLDPTLCTDYNDQYGTSLSKRDLLTDWWHYEEDVEYDNVYSETHLDLIARALMFEEEEEEEEGEEMHMFEKRGAPRRKMPVDFLYDGIEKTVTMLSLSYPSNGDLFKGKRGKDVLQKAMVLASQSCGSPAMSAIDPNSASNCNTEHILDLQYIPQLLRTAVNGILPTGKQMTSSMINQVDFIKYAMTSVVDLAKAGAISSGNAQIMNDRLFNAIGSTTNRLGLIRTASTVNLYKGRVFEFMKTDEIEYDGRTKSPVDVTLWGKVLDTAVKYGTSEAELLDPIRLTIAVWVYLNNAQVLARLNQVRQNVYAETKNVATYVPGMTSLPSIMKEFDKAYFDQAAAQSLKWVEARIAAVSSAYTNTLVTPGNSEIVKATLDLLYNNLKEIKVPDLDPLD</sequence>
<evidence type="ECO:0000313" key="15">
    <source>
        <dbReference type="EMBL" id="OJJ67969.1"/>
    </source>
</evidence>
<reference evidence="16" key="1">
    <citation type="journal article" date="2017" name="Genome Biol.">
        <title>Comparative genomics reveals high biological diversity and specific adaptations in the industrially and medically important fungal genus Aspergillus.</title>
        <authorList>
            <person name="de Vries R.P."/>
            <person name="Riley R."/>
            <person name="Wiebenga A."/>
            <person name="Aguilar-Osorio G."/>
            <person name="Amillis S."/>
            <person name="Uchima C.A."/>
            <person name="Anderluh G."/>
            <person name="Asadollahi M."/>
            <person name="Askin M."/>
            <person name="Barry K."/>
            <person name="Battaglia E."/>
            <person name="Bayram O."/>
            <person name="Benocci T."/>
            <person name="Braus-Stromeyer S.A."/>
            <person name="Caldana C."/>
            <person name="Canovas D."/>
            <person name="Cerqueira G.C."/>
            <person name="Chen F."/>
            <person name="Chen W."/>
            <person name="Choi C."/>
            <person name="Clum A."/>
            <person name="Dos Santos R.A."/>
            <person name="Damasio A.R."/>
            <person name="Diallinas G."/>
            <person name="Emri T."/>
            <person name="Fekete E."/>
            <person name="Flipphi M."/>
            <person name="Freyberg S."/>
            <person name="Gallo A."/>
            <person name="Gournas C."/>
            <person name="Habgood R."/>
            <person name="Hainaut M."/>
            <person name="Harispe M.L."/>
            <person name="Henrissat B."/>
            <person name="Hilden K.S."/>
            <person name="Hope R."/>
            <person name="Hossain A."/>
            <person name="Karabika E."/>
            <person name="Karaffa L."/>
            <person name="Karanyi Z."/>
            <person name="Krasevec N."/>
            <person name="Kuo A."/>
            <person name="Kusch H."/>
            <person name="LaButti K."/>
            <person name="Lagendijk E.L."/>
            <person name="Lapidus A."/>
            <person name="Levasseur A."/>
            <person name="Lindquist E."/>
            <person name="Lipzen A."/>
            <person name="Logrieco A.F."/>
            <person name="MacCabe A."/>
            <person name="Maekelae M.R."/>
            <person name="Malavazi I."/>
            <person name="Melin P."/>
            <person name="Meyer V."/>
            <person name="Mielnichuk N."/>
            <person name="Miskei M."/>
            <person name="Molnar A.P."/>
            <person name="Mule G."/>
            <person name="Ngan C.Y."/>
            <person name="Orejas M."/>
            <person name="Orosz E."/>
            <person name="Ouedraogo J.P."/>
            <person name="Overkamp K.M."/>
            <person name="Park H.-S."/>
            <person name="Perrone G."/>
            <person name="Piumi F."/>
            <person name="Punt P.J."/>
            <person name="Ram A.F."/>
            <person name="Ramon A."/>
            <person name="Rauscher S."/>
            <person name="Record E."/>
            <person name="Riano-Pachon D.M."/>
            <person name="Robert V."/>
            <person name="Roehrig J."/>
            <person name="Ruller R."/>
            <person name="Salamov A."/>
            <person name="Salih N.S."/>
            <person name="Samson R.A."/>
            <person name="Sandor E."/>
            <person name="Sanguinetti M."/>
            <person name="Schuetze T."/>
            <person name="Sepcic K."/>
            <person name="Shelest E."/>
            <person name="Sherlock G."/>
            <person name="Sophianopoulou V."/>
            <person name="Squina F.M."/>
            <person name="Sun H."/>
            <person name="Susca A."/>
            <person name="Todd R.B."/>
            <person name="Tsang A."/>
            <person name="Unkles S.E."/>
            <person name="van de Wiele N."/>
            <person name="van Rossen-Uffink D."/>
            <person name="Oliveira J.V."/>
            <person name="Vesth T.C."/>
            <person name="Visser J."/>
            <person name="Yu J.-H."/>
            <person name="Zhou M."/>
            <person name="Andersen M.R."/>
            <person name="Archer D.B."/>
            <person name="Baker S.E."/>
            <person name="Benoit I."/>
            <person name="Brakhage A.A."/>
            <person name="Braus G.H."/>
            <person name="Fischer R."/>
            <person name="Frisvad J.C."/>
            <person name="Goldman G.H."/>
            <person name="Houbraken J."/>
            <person name="Oakley B."/>
            <person name="Pocsi I."/>
            <person name="Scazzocchio C."/>
            <person name="Seiboth B."/>
            <person name="vanKuyk P.A."/>
            <person name="Wortman J."/>
            <person name="Dyer P.S."/>
            <person name="Grigoriev I.V."/>
        </authorList>
    </citation>
    <scope>NUCLEOTIDE SEQUENCE [LARGE SCALE GENOMIC DNA]</scope>
    <source>
        <strain evidence="16">CBS 101740 / IMI 381727 / IBT 21946</strain>
    </source>
</reference>
<feature type="chain" id="PRO_5012702262" description="chitinase" evidence="13">
    <location>
        <begin position="21"/>
        <end position="1083"/>
    </location>
</feature>
<evidence type="ECO:0000256" key="9">
    <source>
        <dbReference type="ARBA" id="ARBA00023277"/>
    </source>
</evidence>
<dbReference type="FunFam" id="3.10.50.10:FF:000001">
    <property type="entry name" value="Chitinase 3-like 1"/>
    <property type="match status" value="1"/>
</dbReference>
<keyword evidence="9" id="KW-0119">Carbohydrate metabolism</keyword>
<dbReference type="Gene3D" id="3.20.20.80">
    <property type="entry name" value="Glycosidases"/>
    <property type="match status" value="1"/>
</dbReference>